<name>B8IQN5_METNO</name>
<evidence type="ECO:0000256" key="1">
    <source>
        <dbReference type="SAM" id="MobiDB-lite"/>
    </source>
</evidence>
<evidence type="ECO:0000313" key="3">
    <source>
        <dbReference type="Proteomes" id="UP000008207"/>
    </source>
</evidence>
<evidence type="ECO:0000313" key="2">
    <source>
        <dbReference type="EMBL" id="ACL60547.1"/>
    </source>
</evidence>
<dbReference type="Proteomes" id="UP000008207">
    <property type="component" value="Chromosome"/>
</dbReference>
<proteinExistence type="predicted"/>
<dbReference type="AlphaFoldDB" id="B8IQN5"/>
<protein>
    <submittedName>
        <fullName evidence="2">Uncharacterized protein</fullName>
    </submittedName>
</protein>
<sequence>MLVAGRAIVADRTRWVRGHMAIAFTPNGVTYPTQPHHPKAECFCAAGAAERAGHDLGLSSAERHLAHHPVYYATMLLNRAANEMGFANIVFLNDRDQVAALNPPDAEIHADVLRAYPSHRARRPGPRRRGVDRHRSRSRH</sequence>
<keyword evidence="3" id="KW-1185">Reference proteome</keyword>
<gene>
    <name evidence="2" type="ordered locus">Mnod_5717</name>
</gene>
<accession>B8IQN5</accession>
<organism evidence="2 3">
    <name type="scientific">Methylobacterium nodulans (strain LMG 21967 / CNCM I-2342 / ORS 2060)</name>
    <dbReference type="NCBI Taxonomy" id="460265"/>
    <lineage>
        <taxon>Bacteria</taxon>
        <taxon>Pseudomonadati</taxon>
        <taxon>Pseudomonadota</taxon>
        <taxon>Alphaproteobacteria</taxon>
        <taxon>Hyphomicrobiales</taxon>
        <taxon>Methylobacteriaceae</taxon>
        <taxon>Methylobacterium</taxon>
    </lineage>
</organism>
<reference evidence="2 3" key="1">
    <citation type="submission" date="2009-01" db="EMBL/GenBank/DDBJ databases">
        <title>Complete sequence of chromosome of Methylobacterium nodulans ORS 2060.</title>
        <authorList>
            <consortium name="US DOE Joint Genome Institute"/>
            <person name="Lucas S."/>
            <person name="Copeland A."/>
            <person name="Lapidus A."/>
            <person name="Glavina del Rio T."/>
            <person name="Dalin E."/>
            <person name="Tice H."/>
            <person name="Bruce D."/>
            <person name="Goodwin L."/>
            <person name="Pitluck S."/>
            <person name="Sims D."/>
            <person name="Brettin T."/>
            <person name="Detter J.C."/>
            <person name="Han C."/>
            <person name="Larimer F."/>
            <person name="Land M."/>
            <person name="Hauser L."/>
            <person name="Kyrpides N."/>
            <person name="Ivanova N."/>
            <person name="Marx C.J."/>
            <person name="Richardson P."/>
        </authorList>
    </citation>
    <scope>NUCLEOTIDE SEQUENCE [LARGE SCALE GENOMIC DNA]</scope>
    <source>
        <strain evidence="3">LMG 21967 / CNCM I-2342 / ORS 2060</strain>
    </source>
</reference>
<dbReference type="EMBL" id="CP001349">
    <property type="protein sequence ID" value="ACL60547.1"/>
    <property type="molecule type" value="Genomic_DNA"/>
</dbReference>
<dbReference type="HOGENOM" id="CLU_1832816_0_0_5"/>
<dbReference type="RefSeq" id="WP_015932148.1">
    <property type="nucleotide sequence ID" value="NC_011894.1"/>
</dbReference>
<feature type="compositionally biased region" description="Basic residues" evidence="1">
    <location>
        <begin position="117"/>
        <end position="140"/>
    </location>
</feature>
<dbReference type="KEGG" id="mno:Mnod_5717"/>
<dbReference type="OrthoDB" id="8242073at2"/>
<feature type="region of interest" description="Disordered" evidence="1">
    <location>
        <begin position="115"/>
        <end position="140"/>
    </location>
</feature>